<protein>
    <submittedName>
        <fullName evidence="1">Uncharacterized protein</fullName>
    </submittedName>
</protein>
<gene>
    <name evidence="1" type="ORF">IQ229_01030</name>
</gene>
<dbReference type="RefSeq" id="WP_194040474.1">
    <property type="nucleotide sequence ID" value="NZ_JADEXF010000017.1"/>
</dbReference>
<dbReference type="EMBL" id="JADEXF010000017">
    <property type="protein sequence ID" value="MBE9103578.1"/>
    <property type="molecule type" value="Genomic_DNA"/>
</dbReference>
<name>A0ABR9TT61_9NOSO</name>
<reference evidence="1 2" key="1">
    <citation type="submission" date="2020-10" db="EMBL/GenBank/DDBJ databases">
        <authorList>
            <person name="Castelo-Branco R."/>
            <person name="Eusebio N."/>
            <person name="Adriana R."/>
            <person name="Vieira A."/>
            <person name="Brugerolle De Fraissinette N."/>
            <person name="Rezende De Castro R."/>
            <person name="Schneider M.P."/>
            <person name="Vasconcelos V."/>
            <person name="Leao P.N."/>
        </authorList>
    </citation>
    <scope>NUCLEOTIDE SEQUENCE [LARGE SCALE GENOMIC DNA]</scope>
    <source>
        <strain evidence="1 2">LEGE 07299</strain>
    </source>
</reference>
<dbReference type="Proteomes" id="UP000647836">
    <property type="component" value="Unassembled WGS sequence"/>
</dbReference>
<evidence type="ECO:0000313" key="1">
    <source>
        <dbReference type="EMBL" id="MBE9103578.1"/>
    </source>
</evidence>
<comment type="caution">
    <text evidence="1">The sequence shown here is derived from an EMBL/GenBank/DDBJ whole genome shotgun (WGS) entry which is preliminary data.</text>
</comment>
<evidence type="ECO:0000313" key="2">
    <source>
        <dbReference type="Proteomes" id="UP000647836"/>
    </source>
</evidence>
<organism evidence="1 2">
    <name type="scientific">Nostoc cf. edaphicum LEGE 07299</name>
    <dbReference type="NCBI Taxonomy" id="2777974"/>
    <lineage>
        <taxon>Bacteria</taxon>
        <taxon>Bacillati</taxon>
        <taxon>Cyanobacteriota</taxon>
        <taxon>Cyanophyceae</taxon>
        <taxon>Nostocales</taxon>
        <taxon>Nostocaceae</taxon>
        <taxon>Nostoc</taxon>
    </lineage>
</organism>
<accession>A0ABR9TT61</accession>
<keyword evidence="2" id="KW-1185">Reference proteome</keyword>
<proteinExistence type="predicted"/>
<sequence>MSNISTSSNSVVDQEQLFTDLTPEEGSVIEGGATLWLYSATAIQANADFGSRNGDDVYARINGYKTNKTNDVDAGEAVTFNIDRYFSGTASINFFDSDGGLFTGSDEYLGGFTVGSTPTNGTVTTRISGSGSIYDVVYAVYA</sequence>